<evidence type="ECO:0000256" key="5">
    <source>
        <dbReference type="ARBA" id="ARBA00022989"/>
    </source>
</evidence>
<feature type="transmembrane region" description="Helical" evidence="11">
    <location>
        <begin position="6"/>
        <end position="25"/>
    </location>
</feature>
<evidence type="ECO:0000256" key="10">
    <source>
        <dbReference type="SAM" id="MobiDB-lite"/>
    </source>
</evidence>
<dbReference type="Proteomes" id="UP000294933">
    <property type="component" value="Unassembled WGS sequence"/>
</dbReference>
<keyword evidence="4 11" id="KW-0812">Transmembrane</keyword>
<keyword evidence="3" id="KW-0589">Pheromone response</keyword>
<feature type="transmembrane region" description="Helical" evidence="11">
    <location>
        <begin position="206"/>
        <end position="230"/>
    </location>
</feature>
<evidence type="ECO:0000256" key="4">
    <source>
        <dbReference type="ARBA" id="ARBA00022692"/>
    </source>
</evidence>
<sequence>MAVDPSYPAFPMLAFLAFVAAVLPFSWLSNWKNNTGILMYMFWLSLACLNLFVNSLIWHDNSIDKAPVWCDISSRIILATGVAIPASTLCIIRRLHHIFAMQWFMVTDKQRRRAIIEDLAIGIGIPVVQVPLQYIVAGRRYWILEGIGCFPRTHNVWPAYILVFGWPVAIGVISGLYGAMTLYACLWKKKQVGSALRNADMPRDNYFRIVALACSSTFFAAPIGAIFVGMNLSFLDPYRGWHDTHTFYYDISQVPFVQWQSFTPWLVMFEVHRWSKIACAAIFFAIFGFSSEALRAYRNAFWTVANIVGIKRTPKVLPSMPFEVAPNPIELSTNDFGRRSSVSIIPTSARRLSESTICPSIPPKKSDDADKSPARPEGVYVQKGAENNSDISLTVVPTVWSSQITAVSPVSPIDNTPSHANTPSPECPALPQATYTSPGSNANADDMV</sequence>
<dbReference type="VEuPathDB" id="FungiDB:BD410DRAFT_763147"/>
<dbReference type="PANTHER" id="PTHR28097">
    <property type="entry name" value="PHEROMONE A FACTOR RECEPTOR"/>
    <property type="match status" value="1"/>
</dbReference>
<accession>A0A4Y7QHV5</accession>
<keyword evidence="13" id="KW-1185">Reference proteome</keyword>
<keyword evidence="7 11" id="KW-0472">Membrane</keyword>
<reference evidence="12 13" key="1">
    <citation type="submission" date="2018-06" db="EMBL/GenBank/DDBJ databases">
        <title>A transcriptomic atlas of mushroom development highlights an independent origin of complex multicellularity.</title>
        <authorList>
            <consortium name="DOE Joint Genome Institute"/>
            <person name="Krizsan K."/>
            <person name="Almasi E."/>
            <person name="Merenyi Z."/>
            <person name="Sahu N."/>
            <person name="Viragh M."/>
            <person name="Koszo T."/>
            <person name="Mondo S."/>
            <person name="Kiss B."/>
            <person name="Balint B."/>
            <person name="Kues U."/>
            <person name="Barry K."/>
            <person name="Hegedus J.C."/>
            <person name="Henrissat B."/>
            <person name="Johnson J."/>
            <person name="Lipzen A."/>
            <person name="Ohm R."/>
            <person name="Nagy I."/>
            <person name="Pangilinan J."/>
            <person name="Yan J."/>
            <person name="Xiong Y."/>
            <person name="Grigoriev I.V."/>
            <person name="Hibbett D.S."/>
            <person name="Nagy L.G."/>
        </authorList>
    </citation>
    <scope>NUCLEOTIDE SEQUENCE [LARGE SCALE GENOMIC DNA]</scope>
    <source>
        <strain evidence="12 13">SZMC22713</strain>
    </source>
</reference>
<keyword evidence="8" id="KW-0675">Receptor</keyword>
<dbReference type="Pfam" id="PF02076">
    <property type="entry name" value="STE3"/>
    <property type="match status" value="1"/>
</dbReference>
<keyword evidence="9" id="KW-0807">Transducer</keyword>
<feature type="transmembrane region" description="Helical" evidence="11">
    <location>
        <begin position="76"/>
        <end position="95"/>
    </location>
</feature>
<feature type="transmembrane region" description="Helical" evidence="11">
    <location>
        <begin position="115"/>
        <end position="137"/>
    </location>
</feature>
<evidence type="ECO:0000256" key="1">
    <source>
        <dbReference type="ARBA" id="ARBA00004141"/>
    </source>
</evidence>
<evidence type="ECO:0000256" key="7">
    <source>
        <dbReference type="ARBA" id="ARBA00023136"/>
    </source>
</evidence>
<evidence type="ECO:0000313" key="12">
    <source>
        <dbReference type="EMBL" id="TDL26936.1"/>
    </source>
</evidence>
<dbReference type="PRINTS" id="PR00899">
    <property type="entry name" value="GPCRSTE3"/>
</dbReference>
<feature type="compositionally biased region" description="Basic and acidic residues" evidence="10">
    <location>
        <begin position="364"/>
        <end position="374"/>
    </location>
</feature>
<dbReference type="GO" id="GO:0004932">
    <property type="term" value="F:mating-type factor pheromone receptor activity"/>
    <property type="evidence" value="ECO:0007669"/>
    <property type="project" value="InterPro"/>
</dbReference>
<protein>
    <submittedName>
        <fullName evidence="12">STE3-domain-containing protein</fullName>
    </submittedName>
</protein>
<dbReference type="CDD" id="cd14966">
    <property type="entry name" value="7tmD_STE3"/>
    <property type="match status" value="1"/>
</dbReference>
<feature type="region of interest" description="Disordered" evidence="10">
    <location>
        <begin position="354"/>
        <end position="376"/>
    </location>
</feature>
<evidence type="ECO:0000256" key="2">
    <source>
        <dbReference type="ARBA" id="ARBA00011085"/>
    </source>
</evidence>
<dbReference type="PANTHER" id="PTHR28097:SF1">
    <property type="entry name" value="PHEROMONE A FACTOR RECEPTOR"/>
    <property type="match status" value="1"/>
</dbReference>
<evidence type="ECO:0000256" key="8">
    <source>
        <dbReference type="ARBA" id="ARBA00023170"/>
    </source>
</evidence>
<dbReference type="GO" id="GO:0000750">
    <property type="term" value="P:pheromone-dependent signal transduction involved in conjugation with cellular fusion"/>
    <property type="evidence" value="ECO:0007669"/>
    <property type="project" value="TreeGrafter"/>
</dbReference>
<comment type="subcellular location">
    <subcellularLocation>
        <location evidence="1">Membrane</location>
        <topology evidence="1">Multi-pass membrane protein</topology>
    </subcellularLocation>
</comment>
<dbReference type="EMBL" id="ML170160">
    <property type="protein sequence ID" value="TDL26936.1"/>
    <property type="molecule type" value="Genomic_DNA"/>
</dbReference>
<evidence type="ECO:0000256" key="9">
    <source>
        <dbReference type="ARBA" id="ARBA00023224"/>
    </source>
</evidence>
<organism evidence="12 13">
    <name type="scientific">Rickenella mellea</name>
    <dbReference type="NCBI Taxonomy" id="50990"/>
    <lineage>
        <taxon>Eukaryota</taxon>
        <taxon>Fungi</taxon>
        <taxon>Dikarya</taxon>
        <taxon>Basidiomycota</taxon>
        <taxon>Agaricomycotina</taxon>
        <taxon>Agaricomycetes</taxon>
        <taxon>Hymenochaetales</taxon>
        <taxon>Rickenellaceae</taxon>
        <taxon>Rickenella</taxon>
    </lineage>
</organism>
<gene>
    <name evidence="12" type="ORF">BD410DRAFT_763147</name>
</gene>
<evidence type="ECO:0000256" key="6">
    <source>
        <dbReference type="ARBA" id="ARBA00023040"/>
    </source>
</evidence>
<feature type="transmembrane region" description="Helical" evidence="11">
    <location>
        <begin position="157"/>
        <end position="186"/>
    </location>
</feature>
<feature type="compositionally biased region" description="Polar residues" evidence="10">
    <location>
        <begin position="433"/>
        <end position="448"/>
    </location>
</feature>
<proteinExistence type="inferred from homology"/>
<feature type="transmembrane region" description="Helical" evidence="11">
    <location>
        <begin position="37"/>
        <end position="56"/>
    </location>
</feature>
<keyword evidence="6" id="KW-0297">G-protein coupled receptor</keyword>
<evidence type="ECO:0000256" key="11">
    <source>
        <dbReference type="SAM" id="Phobius"/>
    </source>
</evidence>
<feature type="region of interest" description="Disordered" evidence="10">
    <location>
        <begin position="411"/>
        <end position="448"/>
    </location>
</feature>
<evidence type="ECO:0000256" key="3">
    <source>
        <dbReference type="ARBA" id="ARBA00022507"/>
    </source>
</evidence>
<dbReference type="GO" id="GO:0005886">
    <property type="term" value="C:plasma membrane"/>
    <property type="evidence" value="ECO:0007669"/>
    <property type="project" value="TreeGrafter"/>
</dbReference>
<dbReference type="OrthoDB" id="2874149at2759"/>
<dbReference type="STRING" id="50990.A0A4Y7QHV5"/>
<feature type="transmembrane region" description="Helical" evidence="11">
    <location>
        <begin position="271"/>
        <end position="289"/>
    </location>
</feature>
<name>A0A4Y7QHV5_9AGAM</name>
<comment type="similarity">
    <text evidence="2">Belongs to the G-protein coupled receptor 4 family.</text>
</comment>
<keyword evidence="5 11" id="KW-1133">Transmembrane helix</keyword>
<feature type="compositionally biased region" description="Polar residues" evidence="10">
    <location>
        <begin position="411"/>
        <end position="424"/>
    </location>
</feature>
<evidence type="ECO:0000313" key="13">
    <source>
        <dbReference type="Proteomes" id="UP000294933"/>
    </source>
</evidence>
<dbReference type="InterPro" id="IPR001499">
    <property type="entry name" value="GPCR_STE3"/>
</dbReference>
<dbReference type="AlphaFoldDB" id="A0A4Y7QHV5"/>